<dbReference type="KEGG" id="acis:CBP35_01050"/>
<dbReference type="Pfam" id="PF03401">
    <property type="entry name" value="TctC"/>
    <property type="match status" value="1"/>
</dbReference>
<dbReference type="SUPFAM" id="SSF53850">
    <property type="entry name" value="Periplasmic binding protein-like II"/>
    <property type="match status" value="1"/>
</dbReference>
<proteinExistence type="inferred from homology"/>
<evidence type="ECO:0000313" key="2">
    <source>
        <dbReference type="EMBL" id="ART53209.1"/>
    </source>
</evidence>
<keyword evidence="3" id="KW-1185">Reference proteome</keyword>
<evidence type="ECO:0000313" key="3">
    <source>
        <dbReference type="Proteomes" id="UP000194432"/>
    </source>
</evidence>
<dbReference type="OrthoDB" id="5171643at2"/>
<comment type="similarity">
    <text evidence="1">Belongs to the UPF0065 (bug) family.</text>
</comment>
<gene>
    <name evidence="2" type="ORF">CBP34_18200</name>
</gene>
<dbReference type="InterPro" id="IPR005064">
    <property type="entry name" value="BUG"/>
</dbReference>
<dbReference type="KEGG" id="acip:CBP36_17860"/>
<dbReference type="PIRSF" id="PIRSF017082">
    <property type="entry name" value="YflP"/>
    <property type="match status" value="1"/>
</dbReference>
<dbReference type="AlphaFoldDB" id="A0A240U5S1"/>
<protein>
    <submittedName>
        <fullName evidence="2">Uncharacterized protein</fullName>
    </submittedName>
</protein>
<evidence type="ECO:0000256" key="1">
    <source>
        <dbReference type="ARBA" id="ARBA00006987"/>
    </source>
</evidence>
<dbReference type="CDD" id="cd07012">
    <property type="entry name" value="PBP2_Bug_TTT"/>
    <property type="match status" value="1"/>
</dbReference>
<dbReference type="Gene3D" id="3.40.190.150">
    <property type="entry name" value="Bordetella uptake gene, domain 1"/>
    <property type="match status" value="1"/>
</dbReference>
<accession>A0A240UG11</accession>
<organism evidence="2 3">
    <name type="scientific">Acidovorax carolinensis</name>
    <dbReference type="NCBI Taxonomy" id="553814"/>
    <lineage>
        <taxon>Bacteria</taxon>
        <taxon>Pseudomonadati</taxon>
        <taxon>Pseudomonadota</taxon>
        <taxon>Betaproteobacteria</taxon>
        <taxon>Burkholderiales</taxon>
        <taxon>Comamonadaceae</taxon>
        <taxon>Acidovorax</taxon>
    </lineage>
</organism>
<sequence length="325" mass="34418">MLKVSKRQFVLCSTAALCATAILPVAAQSSFPDRAVKIVVPFAPGGSSDSATRILAEQLSTKWKQSVVVENKPGANGSIGAAQVVRAAPDGTTLLLAPVSIGSVNLFLKNPGFDPLTDLVPVTQIAEGDYVLSVRNDVPAKTMAEFGTYARNNPGKVFDGTFGGGSMLAFQQFADQMKFQRQSVSYRGEALALNALMAGEVHAVLSTLTAARPFIDSGRIKALGIPSKLRSPIAPNIAAADESGAKGFYVNFWFGLMAPKGTPDEVRKKINADVAEVLAQAQVKGRLYSMGLIAKPSSAEAFGKLVQFESTRWLETAQRAGIQPQ</sequence>
<dbReference type="Gene3D" id="3.40.190.10">
    <property type="entry name" value="Periplasmic binding protein-like II"/>
    <property type="match status" value="1"/>
</dbReference>
<dbReference type="PANTHER" id="PTHR42928">
    <property type="entry name" value="TRICARBOXYLATE-BINDING PROTEIN"/>
    <property type="match status" value="1"/>
</dbReference>
<reference evidence="2 3" key="1">
    <citation type="submission" date="2017-05" db="EMBL/GenBank/DDBJ databases">
        <title>Polyphasic characterization of four soil-derived phenanthrene-degrading Acidovorax strains and proposal of Acidovorax phenanthrenivorans sp. nov.</title>
        <authorList>
            <person name="Singleton D.R."/>
            <person name="Lee J."/>
            <person name="Dickey A.N."/>
            <person name="Stroud A."/>
            <person name="Scholl E.H."/>
            <person name="Wright F.A."/>
            <person name="Aitken M.D."/>
        </authorList>
    </citation>
    <scope>NUCLEOTIDE SEQUENCE [LARGE SCALE GENOMIC DNA]</scope>
    <source>
        <strain evidence="2">NA3</strain>
    </source>
</reference>
<dbReference type="RefSeq" id="WP_086928371.1">
    <property type="nucleotide sequence ID" value="NZ_CP021361.1"/>
</dbReference>
<name>A0A240U5S1_9BURK</name>
<accession>A0A240U5S1</accession>
<dbReference type="InterPro" id="IPR042100">
    <property type="entry name" value="Bug_dom1"/>
</dbReference>
<dbReference type="EMBL" id="CP021361">
    <property type="protein sequence ID" value="ART53209.1"/>
    <property type="molecule type" value="Genomic_DNA"/>
</dbReference>
<dbReference type="KEGG" id="acin:CBP34_18200"/>
<dbReference type="Proteomes" id="UP000194432">
    <property type="component" value="Chromosome 1"/>
</dbReference>
<dbReference type="PANTHER" id="PTHR42928:SF5">
    <property type="entry name" value="BLR1237 PROTEIN"/>
    <property type="match status" value="1"/>
</dbReference>